<dbReference type="InterPro" id="IPR050365">
    <property type="entry name" value="TIM50"/>
</dbReference>
<protein>
    <submittedName>
        <fullName evidence="3">NLI interacting factor-like phosphatase</fullName>
    </submittedName>
</protein>
<feature type="compositionally biased region" description="Low complexity" evidence="1">
    <location>
        <begin position="208"/>
        <end position="221"/>
    </location>
</feature>
<feature type="region of interest" description="Disordered" evidence="1">
    <location>
        <begin position="1306"/>
        <end position="1359"/>
    </location>
</feature>
<feature type="domain" description="FCP1 homology" evidence="2">
    <location>
        <begin position="1420"/>
        <end position="1563"/>
    </location>
</feature>
<sequence>MSQQQYTFKNNNGSGLGSSSNLGNASSRDNLKNLMKKQQQNLNYCDNQYIQETMNRTGLNSSSNNTQSPQNNNSYQNAYINGGQNYQALKNQGNSSQQQTSNINKMIEAYQKNRPVTSQQLQQSYQQQQPLHHQNTYSSPLRNNFNNTSVIQNQNSPSQRAITAQDSRRESNNYNNQINIDLMERKSSLGRNKIDSSFDNLNSSFGKVVSSSNNYSSQQKSPAPSTNKVQQMLKDLMGNTQNVEKTSQYQLQSSYSKSNLNKTDQNVNQISPINSNQSNQVNYSNRNEISHLRSRESSNDKNKFINQSNSNLTQNNLYNNLITSSNQLSNRLQNQVSYQNPTARQSSPSQNNQTQINSSFNQGTAYKNMASIEIQNFNSNNNINDSYSQKLLKSSNSSKNLQMIDLDSKNINKSTQNLLNKSKTQQAQQNQATLNRNGSNSKLRLQDDAIEQAYKNNRSITPKYTSQNQTLNKTQTSNQQQQRNKSPLSSSINNNNLTSQKSLNDNSYLQIVGTSSSKQPLSNNNNSSFSNVNNSSFNQTNIASSSNLKQAAQQNDLLNDLQKRRLTPTPINQNLEIFERHQSLQNIIQMQEQQQYLNQQQQSQNKSPLRTNNYFSQQSLNNNIQQNSAKENISSISNHLGKNLASTVNVNNNCNNNNYQNQGQREPSKSPNHSTNTFSQNQNQQQGPQSQIQNSKQTQQTQQFTQSLRGTSQEAKNSNQQLLTLQQKQNNLQKTKQANTPLNNNGNISGGVSQSSTSSASSQQKSTDLNKSSNSILNQKQTNQQQQQLQQQQQSQKNIQNQQIQQQGSSQNSPFFGNQQLNNNNENQHLKKINPQNQNELLKAIQEQIKLKNDKKQGQTGQQKKQRNKPSQDFLDSTYFQFNSQLIEQIQQEQTEEQKNTTQQCIPKESTNLLNNSLYLTQIKQSQQASQNNFPSFGQLQTSYEMQLQQAQLMTDNQQLQQQAHNKSKLNPQVTQQNQQIIQINKQQQMFPPQSQSELSKQPKQNQDEILLKQKSQNVVDERNQLLNQQLVKKNQQLSINEKSSLALNNDQESVDSANTTTCFSEELSKSTLAKINLTELLQIEQNLFDLQKDAFKSKKQTTKYCKNYLNSIAEQNIDNLERIGSDTKQSQILIRMFILERICVMLSLHESLNKASSNQESLNDCNEDFDEDDDCTNHIKNTLQYVHLNFFVFLDTVFSKYNFTGSTKELEQQIKKVFETRTKVKRFQNCLNKQDKFQVISNYCDIILPYLKNIVQNYDKEPYISIANILNNISIQTVSGTMSILMDCFQKIISDLGEKAAKESKSSIEDSFSDISSKQNASTEKSKNTSINSTSEKQKVSEDSNQKKKPQVEQSQNSQNEYIAAKQNSNQQEASIKQQQKDYYTQLDEDQQDDDDDEEENSEDRLVGTIPAPYLPPIDNPNKYTLVLDLDETLVHYQEIPEEGGQFLIRPHAEIFLQKLSEYYEIVIFTAALKDYADFILDVLDTTFVISHRLYRQHTDRNGRCFAKDISKLGRDLSKTLIIDNLPENFCRQPMNGILIQSWYGDPEDRALYDLIPLLIDVTQSKKYRDVRIALQKLREQTMKNLLNGINDPHLNIVLDKID</sequence>
<dbReference type="HOGENOM" id="CLU_256879_0_0_1"/>
<feature type="compositionally biased region" description="Polar residues" evidence="1">
    <location>
        <begin position="663"/>
        <end position="678"/>
    </location>
</feature>
<dbReference type="GeneID" id="7845010"/>
<dbReference type="CDD" id="cd07521">
    <property type="entry name" value="HAD_FCP1-like"/>
    <property type="match status" value="1"/>
</dbReference>
<evidence type="ECO:0000313" key="3">
    <source>
        <dbReference type="EMBL" id="EAR94394.3"/>
    </source>
</evidence>
<feature type="compositionally biased region" description="Low complexity" evidence="1">
    <location>
        <begin position="679"/>
        <end position="707"/>
    </location>
</feature>
<keyword evidence="4" id="KW-1185">Reference proteome</keyword>
<feature type="compositionally biased region" description="Low complexity" evidence="1">
    <location>
        <begin position="118"/>
        <end position="134"/>
    </location>
</feature>
<proteinExistence type="predicted"/>
<dbReference type="SUPFAM" id="SSF56784">
    <property type="entry name" value="HAD-like"/>
    <property type="match status" value="1"/>
</dbReference>
<feature type="region of interest" description="Disordered" evidence="1">
    <location>
        <begin position="292"/>
        <end position="311"/>
    </location>
</feature>
<dbReference type="eggNOG" id="KOG1605">
    <property type="taxonomic scope" value="Eukaryota"/>
</dbReference>
<feature type="region of interest" description="Disordered" evidence="1">
    <location>
        <begin position="647"/>
        <end position="720"/>
    </location>
</feature>
<feature type="compositionally biased region" description="Low complexity" evidence="1">
    <location>
        <begin position="648"/>
        <end position="662"/>
    </location>
</feature>
<evidence type="ECO:0000313" key="4">
    <source>
        <dbReference type="Proteomes" id="UP000009168"/>
    </source>
</evidence>
<feature type="compositionally biased region" description="Polar residues" evidence="1">
    <location>
        <begin position="135"/>
        <end position="165"/>
    </location>
</feature>
<feature type="region of interest" description="Disordered" evidence="1">
    <location>
        <begin position="1"/>
        <end position="28"/>
    </location>
</feature>
<dbReference type="SMART" id="SM00577">
    <property type="entry name" value="CPDc"/>
    <property type="match status" value="1"/>
</dbReference>
<feature type="compositionally biased region" description="Low complexity" evidence="1">
    <location>
        <begin position="420"/>
        <end position="433"/>
    </location>
</feature>
<evidence type="ECO:0000256" key="1">
    <source>
        <dbReference type="SAM" id="MobiDB-lite"/>
    </source>
</evidence>
<feature type="region of interest" description="Disordered" evidence="1">
    <location>
        <begin position="852"/>
        <end position="873"/>
    </location>
</feature>
<feature type="compositionally biased region" description="Basic and acidic residues" evidence="1">
    <location>
        <begin position="1337"/>
        <end position="1347"/>
    </location>
</feature>
<feature type="compositionally biased region" description="Polar residues" evidence="1">
    <location>
        <begin position="1319"/>
        <end position="1336"/>
    </location>
</feature>
<dbReference type="Gene3D" id="3.40.50.1000">
    <property type="entry name" value="HAD superfamily/HAD-like"/>
    <property type="match status" value="1"/>
</dbReference>
<feature type="compositionally biased region" description="Low complexity" evidence="1">
    <location>
        <begin position="484"/>
        <end position="499"/>
    </location>
</feature>
<feature type="compositionally biased region" description="Basic and acidic residues" evidence="1">
    <location>
        <begin position="292"/>
        <end position="303"/>
    </location>
</feature>
<feature type="compositionally biased region" description="Low complexity" evidence="1">
    <location>
        <begin position="60"/>
        <end position="77"/>
    </location>
</feature>
<feature type="compositionally biased region" description="Low complexity" evidence="1">
    <location>
        <begin position="10"/>
        <end position="27"/>
    </location>
</feature>
<gene>
    <name evidence="3" type="ORF">TTHERM_00047260</name>
</gene>
<dbReference type="PANTHER" id="PTHR12210">
    <property type="entry name" value="DULLARD PROTEIN PHOSPHATASE"/>
    <property type="match status" value="1"/>
</dbReference>
<dbReference type="KEGG" id="tet:TTHERM_00047260"/>
<dbReference type="Pfam" id="PF03031">
    <property type="entry name" value="NIF"/>
    <property type="match status" value="1"/>
</dbReference>
<dbReference type="EMBL" id="GG662712">
    <property type="protein sequence ID" value="EAR94394.3"/>
    <property type="molecule type" value="Genomic_DNA"/>
</dbReference>
<dbReference type="RefSeq" id="XP_001014721.3">
    <property type="nucleotide sequence ID" value="XM_001014721.3"/>
</dbReference>
<dbReference type="FunFam" id="3.40.50.1000:FF:000184">
    <property type="entry name" value="Uncharacterized protein"/>
    <property type="match status" value="1"/>
</dbReference>
<feature type="region of interest" description="Disordered" evidence="1">
    <location>
        <begin position="208"/>
        <end position="227"/>
    </location>
</feature>
<accession>Q23DG5</accession>
<feature type="compositionally biased region" description="Polar residues" evidence="1">
    <location>
        <begin position="456"/>
        <end position="483"/>
    </location>
</feature>
<feature type="region of interest" description="Disordered" evidence="1">
    <location>
        <begin position="737"/>
        <end position="823"/>
    </location>
</feature>
<feature type="region of interest" description="Disordered" evidence="1">
    <location>
        <begin position="1389"/>
        <end position="1415"/>
    </location>
</feature>
<feature type="region of interest" description="Disordered" evidence="1">
    <location>
        <begin position="957"/>
        <end position="979"/>
    </location>
</feature>
<feature type="compositionally biased region" description="Polar residues" evidence="1">
    <location>
        <begin position="434"/>
        <end position="443"/>
    </location>
</feature>
<feature type="region of interest" description="Disordered" evidence="1">
    <location>
        <begin position="336"/>
        <end position="357"/>
    </location>
</feature>
<feature type="region of interest" description="Disordered" evidence="1">
    <location>
        <begin position="259"/>
        <end position="283"/>
    </location>
</feature>
<feature type="compositionally biased region" description="Low complexity" evidence="1">
    <location>
        <begin position="753"/>
        <end position="766"/>
    </location>
</feature>
<organism evidence="3 4">
    <name type="scientific">Tetrahymena thermophila (strain SB210)</name>
    <dbReference type="NCBI Taxonomy" id="312017"/>
    <lineage>
        <taxon>Eukaryota</taxon>
        <taxon>Sar</taxon>
        <taxon>Alveolata</taxon>
        <taxon>Ciliophora</taxon>
        <taxon>Intramacronucleata</taxon>
        <taxon>Oligohymenophorea</taxon>
        <taxon>Hymenostomatida</taxon>
        <taxon>Tetrahymenina</taxon>
        <taxon>Tetrahymenidae</taxon>
        <taxon>Tetrahymena</taxon>
    </lineage>
</organism>
<dbReference type="Proteomes" id="UP000009168">
    <property type="component" value="Unassembled WGS sequence"/>
</dbReference>
<feature type="compositionally biased region" description="Polar residues" evidence="1">
    <location>
        <begin position="738"/>
        <end position="752"/>
    </location>
</feature>
<feature type="region of interest" description="Disordered" evidence="1">
    <location>
        <begin position="456"/>
        <end position="504"/>
    </location>
</feature>
<dbReference type="InterPro" id="IPR023214">
    <property type="entry name" value="HAD_sf"/>
</dbReference>
<dbReference type="OrthoDB" id="445750at2759"/>
<dbReference type="STRING" id="312017.Q23DG5"/>
<feature type="compositionally biased region" description="Acidic residues" evidence="1">
    <location>
        <begin position="1389"/>
        <end position="1403"/>
    </location>
</feature>
<feature type="region of interest" description="Disordered" evidence="1">
    <location>
        <begin position="114"/>
        <end position="174"/>
    </location>
</feature>
<reference evidence="4" key="1">
    <citation type="journal article" date="2006" name="PLoS Biol.">
        <title>Macronuclear genome sequence of the ciliate Tetrahymena thermophila, a model eukaryote.</title>
        <authorList>
            <person name="Eisen J.A."/>
            <person name="Coyne R.S."/>
            <person name="Wu M."/>
            <person name="Wu D."/>
            <person name="Thiagarajan M."/>
            <person name="Wortman J.R."/>
            <person name="Badger J.H."/>
            <person name="Ren Q."/>
            <person name="Amedeo P."/>
            <person name="Jones K.M."/>
            <person name="Tallon L.J."/>
            <person name="Delcher A.L."/>
            <person name="Salzberg S.L."/>
            <person name="Silva J.C."/>
            <person name="Haas B.J."/>
            <person name="Majoros W.H."/>
            <person name="Farzad M."/>
            <person name="Carlton J.M."/>
            <person name="Smith R.K. Jr."/>
            <person name="Garg J."/>
            <person name="Pearlman R.E."/>
            <person name="Karrer K.M."/>
            <person name="Sun L."/>
            <person name="Manning G."/>
            <person name="Elde N.C."/>
            <person name="Turkewitz A.P."/>
            <person name="Asai D.J."/>
            <person name="Wilkes D.E."/>
            <person name="Wang Y."/>
            <person name="Cai H."/>
            <person name="Collins K."/>
            <person name="Stewart B.A."/>
            <person name="Lee S.R."/>
            <person name="Wilamowska K."/>
            <person name="Weinberg Z."/>
            <person name="Ruzzo W.L."/>
            <person name="Wloga D."/>
            <person name="Gaertig J."/>
            <person name="Frankel J."/>
            <person name="Tsao C.-C."/>
            <person name="Gorovsky M.A."/>
            <person name="Keeling P.J."/>
            <person name="Waller R.F."/>
            <person name="Patron N.J."/>
            <person name="Cherry J.M."/>
            <person name="Stover N.A."/>
            <person name="Krieger C.J."/>
            <person name="del Toro C."/>
            <person name="Ryder H.F."/>
            <person name="Williamson S.C."/>
            <person name="Barbeau R.A."/>
            <person name="Hamilton E.P."/>
            <person name="Orias E."/>
        </authorList>
    </citation>
    <scope>NUCLEOTIDE SEQUENCE [LARGE SCALE GENOMIC DNA]</scope>
    <source>
        <strain evidence="4">SB210</strain>
    </source>
</reference>
<name>Q23DG5_TETTS</name>
<feature type="compositionally biased region" description="Low complexity" evidence="1">
    <location>
        <begin position="775"/>
        <end position="823"/>
    </location>
</feature>
<feature type="region of interest" description="Disordered" evidence="1">
    <location>
        <begin position="57"/>
        <end position="79"/>
    </location>
</feature>
<dbReference type="InParanoid" id="Q23DG5"/>
<dbReference type="InterPro" id="IPR004274">
    <property type="entry name" value="FCP1_dom"/>
</dbReference>
<dbReference type="InterPro" id="IPR036412">
    <property type="entry name" value="HAD-like_sf"/>
</dbReference>
<evidence type="ECO:0000259" key="2">
    <source>
        <dbReference type="PROSITE" id="PS50969"/>
    </source>
</evidence>
<feature type="region of interest" description="Disordered" evidence="1">
    <location>
        <begin position="420"/>
        <end position="443"/>
    </location>
</feature>
<dbReference type="PROSITE" id="PS50969">
    <property type="entry name" value="FCP1"/>
    <property type="match status" value="1"/>
</dbReference>